<dbReference type="GO" id="GO:0048038">
    <property type="term" value="F:quinone binding"/>
    <property type="evidence" value="ECO:0007669"/>
    <property type="project" value="TreeGrafter"/>
</dbReference>
<dbReference type="CDD" id="cd05233">
    <property type="entry name" value="SDR_c"/>
    <property type="match status" value="1"/>
</dbReference>
<proteinExistence type="inferred from homology"/>
<dbReference type="EMBL" id="CP028137">
    <property type="protein sequence ID" value="AZZ53052.1"/>
    <property type="molecule type" value="Genomic_DNA"/>
</dbReference>
<accession>A0A3Q9UZT6</accession>
<evidence type="ECO:0008006" key="5">
    <source>
        <dbReference type="Google" id="ProtNLM"/>
    </source>
</evidence>
<evidence type="ECO:0000313" key="3">
    <source>
        <dbReference type="EMBL" id="AZZ53052.1"/>
    </source>
</evidence>
<protein>
    <recommendedName>
        <fullName evidence="5">Short-chain dehydrogenase</fullName>
    </recommendedName>
</protein>
<evidence type="ECO:0000313" key="4">
    <source>
        <dbReference type="Proteomes" id="UP000285317"/>
    </source>
</evidence>
<evidence type="ECO:0000256" key="2">
    <source>
        <dbReference type="ARBA" id="ARBA00023002"/>
    </source>
</evidence>
<dbReference type="Proteomes" id="UP000285317">
    <property type="component" value="Chromosome"/>
</dbReference>
<comment type="similarity">
    <text evidence="1">Belongs to the short-chain dehydrogenases/reductases (SDR) family.</text>
</comment>
<dbReference type="GO" id="GO:0016616">
    <property type="term" value="F:oxidoreductase activity, acting on the CH-OH group of donors, NAD or NADP as acceptor"/>
    <property type="evidence" value="ECO:0007669"/>
    <property type="project" value="TreeGrafter"/>
</dbReference>
<reference evidence="3 4" key="1">
    <citation type="submission" date="2018-03" db="EMBL/GenBank/DDBJ databases">
        <title>Bacteriophage NCPPB3778 and a type I-E CRISPR drive the evolution of the US Biological Select Agent, Rathayibacter toxicus.</title>
        <authorList>
            <person name="Davis E.W.II."/>
            <person name="Tabima J.F."/>
            <person name="Weisberg A.J."/>
            <person name="Dantas Lopes L."/>
            <person name="Wiseman M.S."/>
            <person name="Wiseman M.S."/>
            <person name="Pupko T."/>
            <person name="Belcher M.S."/>
            <person name="Sechler A.J."/>
            <person name="Tancos M.A."/>
            <person name="Schroeder B.K."/>
            <person name="Murray T.D."/>
            <person name="Luster D.G."/>
            <person name="Schneider W.L."/>
            <person name="Rogers E."/>
            <person name="Andreote F.D."/>
            <person name="Grunwald N.J."/>
            <person name="Putnam M.L."/>
            <person name="Chang J.H."/>
        </authorList>
    </citation>
    <scope>NUCLEOTIDE SEQUENCE [LARGE SCALE GENOMIC DNA]</scope>
    <source>
        <strain evidence="3 4">DSM 15932</strain>
    </source>
</reference>
<dbReference type="Gene3D" id="3.40.50.720">
    <property type="entry name" value="NAD(P)-binding Rossmann-like Domain"/>
    <property type="match status" value="1"/>
</dbReference>
<keyword evidence="2" id="KW-0560">Oxidoreductase</keyword>
<dbReference type="PRINTS" id="PR00080">
    <property type="entry name" value="SDRFAMILY"/>
</dbReference>
<evidence type="ECO:0000256" key="1">
    <source>
        <dbReference type="ARBA" id="ARBA00006484"/>
    </source>
</evidence>
<dbReference type="GO" id="GO:0006633">
    <property type="term" value="P:fatty acid biosynthetic process"/>
    <property type="evidence" value="ECO:0007669"/>
    <property type="project" value="TreeGrafter"/>
</dbReference>
<organism evidence="3 4">
    <name type="scientific">Rathayibacter festucae DSM 15932</name>
    <dbReference type="NCBI Taxonomy" id="1328866"/>
    <lineage>
        <taxon>Bacteria</taxon>
        <taxon>Bacillati</taxon>
        <taxon>Actinomycetota</taxon>
        <taxon>Actinomycetes</taxon>
        <taxon>Micrococcales</taxon>
        <taxon>Microbacteriaceae</taxon>
        <taxon>Rathayibacter</taxon>
    </lineage>
</organism>
<gene>
    <name evidence="3" type="ORF">C1I64_14090</name>
</gene>
<dbReference type="PANTHER" id="PTHR42760">
    <property type="entry name" value="SHORT-CHAIN DEHYDROGENASES/REDUCTASES FAMILY MEMBER"/>
    <property type="match status" value="1"/>
</dbReference>
<dbReference type="InterPro" id="IPR002347">
    <property type="entry name" value="SDR_fam"/>
</dbReference>
<dbReference type="KEGG" id="rfs:C1I64_14090"/>
<name>A0A3Q9UZT6_9MICO</name>
<dbReference type="PANTHER" id="PTHR42760:SF133">
    <property type="entry name" value="3-OXOACYL-[ACYL-CARRIER-PROTEIN] REDUCTASE"/>
    <property type="match status" value="1"/>
</dbReference>
<dbReference type="InterPro" id="IPR036291">
    <property type="entry name" value="NAD(P)-bd_dom_sf"/>
</dbReference>
<dbReference type="Pfam" id="PF13561">
    <property type="entry name" value="adh_short_C2"/>
    <property type="match status" value="1"/>
</dbReference>
<dbReference type="RefSeq" id="WP_127887615.1">
    <property type="nucleotide sequence ID" value="NZ_CP028137.1"/>
</dbReference>
<dbReference type="PRINTS" id="PR00081">
    <property type="entry name" value="GDHRDH"/>
</dbReference>
<dbReference type="AlphaFoldDB" id="A0A3Q9UZT6"/>
<dbReference type="FunFam" id="3.40.50.720:FF:000084">
    <property type="entry name" value="Short-chain dehydrogenase reductase"/>
    <property type="match status" value="1"/>
</dbReference>
<sequence length="248" mass="25065">MSARLDGALAVVTAGTAGIGRAIVLRLVAEGADVIATGTSEERAAALRAETGGAVRTVVGDGSTLEHLDELARAVGEDGRAVDVLVLNAGRDVEATPIVDTTPEMFDHVSDLNFRGTFLTARSIVPAMADGGRIVLVSSIAGHNGGPGHSVYNATKAAVRSLARTLTAELADRRIRANAVSPGPIATAGFDKFTGGSAAVEQAVAAQIPVGRIGRPEEVASAVLFLATAESSFIAGAELVVDGGMTQA</sequence>
<dbReference type="SUPFAM" id="SSF51735">
    <property type="entry name" value="NAD(P)-binding Rossmann-fold domains"/>
    <property type="match status" value="1"/>
</dbReference>